<dbReference type="AlphaFoldDB" id="A0ABD1PBM9"/>
<evidence type="ECO:0000313" key="1">
    <source>
        <dbReference type="EMBL" id="KAL2461039.1"/>
    </source>
</evidence>
<accession>A0ABD1PBM9</accession>
<organism evidence="1 2">
    <name type="scientific">Abeliophyllum distichum</name>
    <dbReference type="NCBI Taxonomy" id="126358"/>
    <lineage>
        <taxon>Eukaryota</taxon>
        <taxon>Viridiplantae</taxon>
        <taxon>Streptophyta</taxon>
        <taxon>Embryophyta</taxon>
        <taxon>Tracheophyta</taxon>
        <taxon>Spermatophyta</taxon>
        <taxon>Magnoliopsida</taxon>
        <taxon>eudicotyledons</taxon>
        <taxon>Gunneridae</taxon>
        <taxon>Pentapetalae</taxon>
        <taxon>asterids</taxon>
        <taxon>lamiids</taxon>
        <taxon>Lamiales</taxon>
        <taxon>Oleaceae</taxon>
        <taxon>Forsythieae</taxon>
        <taxon>Abeliophyllum</taxon>
    </lineage>
</organism>
<evidence type="ECO:0000313" key="2">
    <source>
        <dbReference type="Proteomes" id="UP001604336"/>
    </source>
</evidence>
<gene>
    <name evidence="1" type="ORF">Adt_44459</name>
</gene>
<dbReference type="Proteomes" id="UP001604336">
    <property type="component" value="Unassembled WGS sequence"/>
</dbReference>
<dbReference type="EMBL" id="JBFOLK010000014">
    <property type="protein sequence ID" value="KAL2461039.1"/>
    <property type="molecule type" value="Genomic_DNA"/>
</dbReference>
<comment type="caution">
    <text evidence="1">The sequence shown here is derived from an EMBL/GenBank/DDBJ whole genome shotgun (WGS) entry which is preliminary data.</text>
</comment>
<dbReference type="Pfam" id="PF09425">
    <property type="entry name" value="Jas_motif"/>
    <property type="match status" value="1"/>
</dbReference>
<protein>
    <submittedName>
        <fullName evidence="1">Jasmonate ZIM-domain protein 11b</fullName>
    </submittedName>
</protein>
<dbReference type="InterPro" id="IPR018467">
    <property type="entry name" value="CCT_CS"/>
</dbReference>
<name>A0ABD1PBM9_9LAMI</name>
<proteinExistence type="predicted"/>
<sequence>MKRGMWAEGVYFLFGFEVPKTNQDKVTGDGGIGILRRIWKEGETGVWARILLTLFLKKMPPLAFLAQLKNRAEGAENGLEYTIVRPFNWIGLRMDFIPGIDCSVRVFQDDIVQQHGLHEYIFENGNCVLLDSNQDVHTAQRTPGDKNKRQVSLFLITLHEETAHKHLTATDCSSMTNQITIFQSDATELQAIAILWLARMEMEEKLNKSRTSVASPYMQFQLHPTTRGLSLKKSLQKFLQKRKDRIQATMPYSN</sequence>
<keyword evidence="2" id="KW-1185">Reference proteome</keyword>
<reference evidence="2" key="1">
    <citation type="submission" date="2024-07" db="EMBL/GenBank/DDBJ databases">
        <title>Two chromosome-level genome assemblies of Korean endemic species Abeliophyllum distichum and Forsythia ovata (Oleaceae).</title>
        <authorList>
            <person name="Jang H."/>
        </authorList>
    </citation>
    <scope>NUCLEOTIDE SEQUENCE [LARGE SCALE GENOMIC DNA]</scope>
</reference>